<evidence type="ECO:0000256" key="3">
    <source>
        <dbReference type="ARBA" id="ARBA00023274"/>
    </source>
</evidence>
<dbReference type="AlphaFoldDB" id="A0A0H4TN68"/>
<organism evidence="7">
    <name type="scientific">uncultured Acidobacteria bacterium Rifle_16ft_4_minimus_33681</name>
    <dbReference type="NCBI Taxonomy" id="1665086"/>
    <lineage>
        <taxon>Bacteria</taxon>
        <taxon>Pseudomonadati</taxon>
        <taxon>Acidobacteriota</taxon>
        <taxon>environmental samples</taxon>
    </lineage>
</organism>
<dbReference type="EMBL" id="KT006991">
    <property type="protein sequence ID" value="AKQ02079.1"/>
    <property type="molecule type" value="Genomic_DNA"/>
</dbReference>
<dbReference type="Gene3D" id="3.40.1370.10">
    <property type="match status" value="1"/>
</dbReference>
<dbReference type="Pfam" id="PF00573">
    <property type="entry name" value="Ribosomal_L4"/>
    <property type="match status" value="1"/>
</dbReference>
<dbReference type="NCBIfam" id="TIGR03953">
    <property type="entry name" value="rplD_bact"/>
    <property type="match status" value="1"/>
</dbReference>
<accession>A0A0H4TN68</accession>
<feature type="region of interest" description="Disordered" evidence="6">
    <location>
        <begin position="54"/>
        <end position="78"/>
    </location>
</feature>
<dbReference type="GO" id="GO:0005840">
    <property type="term" value="C:ribosome"/>
    <property type="evidence" value="ECO:0007669"/>
    <property type="project" value="UniProtKB-KW"/>
</dbReference>
<name>A0A0H4TN68_9BACT</name>
<evidence type="ECO:0000256" key="5">
    <source>
        <dbReference type="HAMAP-Rule" id="MF_01328"/>
    </source>
</evidence>
<evidence type="ECO:0000256" key="1">
    <source>
        <dbReference type="ARBA" id="ARBA00010528"/>
    </source>
</evidence>
<comment type="subunit">
    <text evidence="5">Part of the 50S ribosomal subunit.</text>
</comment>
<comment type="function">
    <text evidence="5">Forms part of the polypeptide exit tunnel.</text>
</comment>
<keyword evidence="5" id="KW-0699">rRNA-binding</keyword>
<reference evidence="7" key="1">
    <citation type="journal article" date="2015" name="ISME J.">
        <title>Aquifer environment selects for microbial species cohorts in sediment and groundwater.</title>
        <authorList>
            <person name="Hug L.A."/>
            <person name="Thomas B.C."/>
            <person name="Brown C.T."/>
            <person name="Frischkorn K.R."/>
            <person name="Williams K.H."/>
            <person name="Tringe S.G."/>
            <person name="Banfield J.F."/>
        </authorList>
    </citation>
    <scope>NUCLEOTIDE SEQUENCE</scope>
</reference>
<dbReference type="PANTHER" id="PTHR10746">
    <property type="entry name" value="50S RIBOSOMAL PROTEIN L4"/>
    <property type="match status" value="1"/>
</dbReference>
<keyword evidence="5" id="KW-0694">RNA-binding</keyword>
<comment type="function">
    <text evidence="5">One of the primary rRNA binding proteins, this protein initially binds near the 5'-end of the 23S rRNA. It is important during the early stages of 50S assembly. It makes multiple contacts with different domains of the 23S rRNA in the assembled 50S subunit and ribosome.</text>
</comment>
<gene>
    <name evidence="5" type="primary">rplD</name>
</gene>
<evidence type="ECO:0000313" key="7">
    <source>
        <dbReference type="EMBL" id="AKQ02079.1"/>
    </source>
</evidence>
<keyword evidence="2 5" id="KW-0689">Ribosomal protein</keyword>
<protein>
    <recommendedName>
        <fullName evidence="4 5">Large ribosomal subunit protein uL4</fullName>
    </recommendedName>
</protein>
<dbReference type="HAMAP" id="MF_01328_B">
    <property type="entry name" value="Ribosomal_uL4_B"/>
    <property type="match status" value="1"/>
</dbReference>
<dbReference type="SUPFAM" id="SSF52166">
    <property type="entry name" value="Ribosomal protein L4"/>
    <property type="match status" value="1"/>
</dbReference>
<evidence type="ECO:0000256" key="6">
    <source>
        <dbReference type="SAM" id="MobiDB-lite"/>
    </source>
</evidence>
<dbReference type="InterPro" id="IPR013005">
    <property type="entry name" value="Ribosomal_uL4-like"/>
</dbReference>
<dbReference type="GO" id="GO:0019843">
    <property type="term" value="F:rRNA binding"/>
    <property type="evidence" value="ECO:0007669"/>
    <property type="project" value="UniProtKB-UniRule"/>
</dbReference>
<keyword evidence="3 5" id="KW-0687">Ribonucleoprotein</keyword>
<dbReference type="InterPro" id="IPR023574">
    <property type="entry name" value="Ribosomal_uL4_dom_sf"/>
</dbReference>
<comment type="similarity">
    <text evidence="1 5">Belongs to the universal ribosomal protein uL4 family.</text>
</comment>
<dbReference type="PANTHER" id="PTHR10746:SF6">
    <property type="entry name" value="LARGE RIBOSOMAL SUBUNIT PROTEIN UL4M"/>
    <property type="match status" value="1"/>
</dbReference>
<proteinExistence type="inferred from homology"/>
<dbReference type="GO" id="GO:0006412">
    <property type="term" value="P:translation"/>
    <property type="evidence" value="ECO:0007669"/>
    <property type="project" value="UniProtKB-UniRule"/>
</dbReference>
<dbReference type="InterPro" id="IPR002136">
    <property type="entry name" value="Ribosomal_uL4"/>
</dbReference>
<evidence type="ECO:0000256" key="2">
    <source>
        <dbReference type="ARBA" id="ARBA00022980"/>
    </source>
</evidence>
<dbReference type="GO" id="GO:1990904">
    <property type="term" value="C:ribonucleoprotein complex"/>
    <property type="evidence" value="ECO:0007669"/>
    <property type="project" value="UniProtKB-KW"/>
</dbReference>
<evidence type="ECO:0000256" key="4">
    <source>
        <dbReference type="ARBA" id="ARBA00035244"/>
    </source>
</evidence>
<sequence length="209" mass="22549">MPSVPMVDVAGGSRGEKTLAESVFGVAPNRHLLYEAVKHYRAQLHRGTHATKNRALVSGGGKKPWRQKGTGRARVGSSRNPLWRKGGTVFGPQPREYGYKLNGKVQRGALRSALSLRVKEDAVTVVHGLGPEKPSTKTLKGRLDELGVASGRVLLVEVKPSSALHLSARNLPKVEVKSVAGLHAYDVLAARKILLSEEAAAMLTERLSR</sequence>
<dbReference type="GO" id="GO:0003735">
    <property type="term" value="F:structural constituent of ribosome"/>
    <property type="evidence" value="ECO:0007669"/>
    <property type="project" value="InterPro"/>
</dbReference>